<feature type="domain" description="CheC-like protein" evidence="3">
    <location>
        <begin position="13"/>
        <end position="46"/>
    </location>
</feature>
<keyword evidence="5" id="KW-1185">Reference proteome</keyword>
<dbReference type="InterPro" id="IPR028976">
    <property type="entry name" value="CheC-like_sf"/>
</dbReference>
<dbReference type="GO" id="GO:0006935">
    <property type="term" value="P:chemotaxis"/>
    <property type="evidence" value="ECO:0007669"/>
    <property type="project" value="UniProtKB-KW"/>
</dbReference>
<gene>
    <name evidence="4" type="ORF">AM592_05320</name>
</gene>
<evidence type="ECO:0000256" key="2">
    <source>
        <dbReference type="ARBA" id="ARBA00022801"/>
    </source>
</evidence>
<sequence length="209" mass="22913">MNILLHMNEYQVDLLKEVGNIGAGHSATALATLLDRKIEMEVPYVKLLSFDELANFFGRADLTVVSIFLRMEGEFPGSLFVILPLDHAENIIQEVIGDSTFSMNILSSHELGNSALHEIGNILAGSYLSSIADLANLSLYPSVPEVTVDMFGAVIGEGLLELSQLGEQAMVIDTSIFDHKDRRDMKAHMFLLPTADSFEKLFAKLGVAQ</sequence>
<dbReference type="STRING" id="1441095.AM592_05320"/>
<accession>A0A0M3R9A3</accession>
<dbReference type="InterPro" id="IPR007597">
    <property type="entry name" value="CheC"/>
</dbReference>
<feature type="domain" description="CheC-like protein" evidence="3">
    <location>
        <begin position="113"/>
        <end position="147"/>
    </location>
</feature>
<keyword evidence="1" id="KW-0145">Chemotaxis</keyword>
<dbReference type="RefSeq" id="WP_053602827.1">
    <property type="nucleotide sequence ID" value="NZ_CP012600.1"/>
</dbReference>
<dbReference type="GO" id="GO:0016787">
    <property type="term" value="F:hydrolase activity"/>
    <property type="evidence" value="ECO:0007669"/>
    <property type="project" value="UniProtKB-KW"/>
</dbReference>
<evidence type="ECO:0000259" key="3">
    <source>
        <dbReference type="Pfam" id="PF04509"/>
    </source>
</evidence>
<name>A0A0M3R9A3_9BACI</name>
<evidence type="ECO:0000313" key="4">
    <source>
        <dbReference type="EMBL" id="ALC81076.1"/>
    </source>
</evidence>
<dbReference type="SUPFAM" id="SSF103039">
    <property type="entry name" value="CheC-like"/>
    <property type="match status" value="1"/>
</dbReference>
<dbReference type="EMBL" id="CP012600">
    <property type="protein sequence ID" value="ALC81076.1"/>
    <property type="molecule type" value="Genomic_DNA"/>
</dbReference>
<evidence type="ECO:0000256" key="1">
    <source>
        <dbReference type="ARBA" id="ARBA00022500"/>
    </source>
</evidence>
<organism evidence="4 5">
    <name type="scientific">Bacillus gobiensis</name>
    <dbReference type="NCBI Taxonomy" id="1441095"/>
    <lineage>
        <taxon>Bacteria</taxon>
        <taxon>Bacillati</taxon>
        <taxon>Bacillota</taxon>
        <taxon>Bacilli</taxon>
        <taxon>Bacillales</taxon>
        <taxon>Bacillaceae</taxon>
        <taxon>Bacillus</taxon>
    </lineage>
</organism>
<reference evidence="5" key="1">
    <citation type="submission" date="2015-08" db="EMBL/GenBank/DDBJ databases">
        <title>Genome sequencing project for genomic taxonomy and phylogenomics of Bacillus-like bacteria.</title>
        <authorList>
            <person name="Liu B."/>
            <person name="Wang J."/>
            <person name="Zhu Y."/>
            <person name="Liu G."/>
            <person name="Chen Q."/>
            <person name="Chen Z."/>
            <person name="Lan J."/>
            <person name="Che J."/>
            <person name="Ge C."/>
            <person name="Shi H."/>
            <person name="Pan Z."/>
            <person name="Liu X."/>
        </authorList>
    </citation>
    <scope>NUCLEOTIDE SEQUENCE [LARGE SCALE GENOMIC DNA]</scope>
    <source>
        <strain evidence="5">FJAT-4402</strain>
    </source>
</reference>
<dbReference type="OrthoDB" id="9812187at2"/>
<dbReference type="Gene3D" id="3.40.1550.10">
    <property type="entry name" value="CheC-like"/>
    <property type="match status" value="1"/>
</dbReference>
<dbReference type="Proteomes" id="UP000067625">
    <property type="component" value="Chromosome"/>
</dbReference>
<keyword evidence="2" id="KW-0378">Hydrolase</keyword>
<dbReference type="Pfam" id="PF04509">
    <property type="entry name" value="CheC"/>
    <property type="match status" value="2"/>
</dbReference>
<reference evidence="4 5" key="2">
    <citation type="journal article" date="2016" name="Int. J. Syst. Evol. Microbiol.">
        <title>Bacillus gobiensis sp. nov., isolated from a soil sample.</title>
        <authorList>
            <person name="Liu B."/>
            <person name="Liu G.H."/>
            <person name="Cetin S."/>
            <person name="Schumann P."/>
            <person name="Pan Z.Z."/>
            <person name="Chen Q.Q."/>
        </authorList>
    </citation>
    <scope>NUCLEOTIDE SEQUENCE [LARGE SCALE GENOMIC DNA]</scope>
    <source>
        <strain evidence="4 5">FJAT-4402</strain>
    </source>
</reference>
<dbReference type="CDD" id="cd17909">
    <property type="entry name" value="CheC_ClassI"/>
    <property type="match status" value="1"/>
</dbReference>
<evidence type="ECO:0000313" key="5">
    <source>
        <dbReference type="Proteomes" id="UP000067625"/>
    </source>
</evidence>
<proteinExistence type="predicted"/>
<dbReference type="AlphaFoldDB" id="A0A0M3R9A3"/>
<dbReference type="PANTHER" id="PTHR43693:SF1">
    <property type="entry name" value="PROTEIN PHOSPHATASE CHEZ"/>
    <property type="match status" value="1"/>
</dbReference>
<protein>
    <submittedName>
        <fullName evidence="4">Chemotaxis protein CheY</fullName>
    </submittedName>
</protein>
<dbReference type="PATRIC" id="fig|1441095.3.peg.1158"/>
<dbReference type="InterPro" id="IPR050992">
    <property type="entry name" value="CheZ_family_phosphatases"/>
</dbReference>
<dbReference type="PANTHER" id="PTHR43693">
    <property type="entry name" value="PROTEIN PHOSPHATASE CHEZ"/>
    <property type="match status" value="1"/>
</dbReference>